<keyword evidence="2" id="KW-0472">Membrane</keyword>
<dbReference type="RefSeq" id="WP_098074564.1">
    <property type="nucleotide sequence ID" value="NZ_PDEQ01000002.1"/>
</dbReference>
<gene>
    <name evidence="3" type="ORF">CRI94_04940</name>
</gene>
<proteinExistence type="predicted"/>
<accession>A0A2A8D0Q8</accession>
<dbReference type="AlphaFoldDB" id="A0A2A8D0Q8"/>
<keyword evidence="2" id="KW-1133">Transmembrane helix</keyword>
<reference evidence="3 4" key="1">
    <citation type="submission" date="2017-10" db="EMBL/GenBank/DDBJ databases">
        <title>Draft genome of Longibacter Salinarum.</title>
        <authorList>
            <person name="Goh K.M."/>
            <person name="Shamsir M.S."/>
            <person name="Lim S.W."/>
        </authorList>
    </citation>
    <scope>NUCLEOTIDE SEQUENCE [LARGE SCALE GENOMIC DNA]</scope>
    <source>
        <strain evidence="3 4">KCTC 52045</strain>
    </source>
</reference>
<feature type="region of interest" description="Disordered" evidence="1">
    <location>
        <begin position="133"/>
        <end position="153"/>
    </location>
</feature>
<keyword evidence="2" id="KW-0812">Transmembrane</keyword>
<evidence type="ECO:0000256" key="2">
    <source>
        <dbReference type="SAM" id="Phobius"/>
    </source>
</evidence>
<keyword evidence="4" id="KW-1185">Reference proteome</keyword>
<evidence type="ECO:0000313" key="3">
    <source>
        <dbReference type="EMBL" id="PEN14383.1"/>
    </source>
</evidence>
<evidence type="ECO:0008006" key="5">
    <source>
        <dbReference type="Google" id="ProtNLM"/>
    </source>
</evidence>
<sequence>MASSRQNLRTGVQIVLGIAIIVLSYFLYRAITEPYDRIERQQRLTEQTRERMSNIRTALVDYERDSAAFPDSLDTLRIHIERDSLLTNAQDSIFGGPVNLDSLFFSPRTGKRFLYTVSDTGKVETYLLEDPDTDDKIGTLSGDPTQTNVASWE</sequence>
<protein>
    <recommendedName>
        <fullName evidence="5">General secretion pathway protein GspG</fullName>
    </recommendedName>
</protein>
<feature type="compositionally biased region" description="Polar residues" evidence="1">
    <location>
        <begin position="142"/>
        <end position="153"/>
    </location>
</feature>
<dbReference type="EMBL" id="PDEQ01000002">
    <property type="protein sequence ID" value="PEN14383.1"/>
    <property type="molecule type" value="Genomic_DNA"/>
</dbReference>
<evidence type="ECO:0000313" key="4">
    <source>
        <dbReference type="Proteomes" id="UP000220102"/>
    </source>
</evidence>
<dbReference type="Proteomes" id="UP000220102">
    <property type="component" value="Unassembled WGS sequence"/>
</dbReference>
<organism evidence="3 4">
    <name type="scientific">Longibacter salinarum</name>
    <dbReference type="NCBI Taxonomy" id="1850348"/>
    <lineage>
        <taxon>Bacteria</taxon>
        <taxon>Pseudomonadati</taxon>
        <taxon>Rhodothermota</taxon>
        <taxon>Rhodothermia</taxon>
        <taxon>Rhodothermales</taxon>
        <taxon>Salisaetaceae</taxon>
        <taxon>Longibacter</taxon>
    </lineage>
</organism>
<dbReference type="OrthoDB" id="1524109at2"/>
<comment type="caution">
    <text evidence="3">The sequence shown here is derived from an EMBL/GenBank/DDBJ whole genome shotgun (WGS) entry which is preliminary data.</text>
</comment>
<feature type="transmembrane region" description="Helical" evidence="2">
    <location>
        <begin position="12"/>
        <end position="31"/>
    </location>
</feature>
<name>A0A2A8D0Q8_9BACT</name>
<evidence type="ECO:0000256" key="1">
    <source>
        <dbReference type="SAM" id="MobiDB-lite"/>
    </source>
</evidence>